<dbReference type="Pfam" id="PF11360">
    <property type="entry name" value="DUF3110"/>
    <property type="match status" value="1"/>
</dbReference>
<evidence type="ECO:0000313" key="1">
    <source>
        <dbReference type="EMBL" id="QPX48192.1"/>
    </source>
</evidence>
<dbReference type="GeneID" id="77946397"/>
<protein>
    <submittedName>
        <fullName evidence="1">DUF3110 domain-containing protein</fullName>
    </submittedName>
</protein>
<proteinExistence type="predicted"/>
<dbReference type="Proteomes" id="UP000664915">
    <property type="component" value="Segment"/>
</dbReference>
<evidence type="ECO:0000313" key="2">
    <source>
        <dbReference type="Proteomes" id="UP000664915"/>
    </source>
</evidence>
<sequence length="89" mass="10371">MFLLTLKNRKDDGAYAVQNRYGEKVLFLFEEEDDATRYALMLEDQEKTIMDVVEVDDELAIKTCKRYNYKYAVITPDDIVIPPKNVSIS</sequence>
<dbReference type="RefSeq" id="YP_010670202.1">
    <property type="nucleotide sequence ID" value="NC_070963.1"/>
</dbReference>
<dbReference type="InterPro" id="IPR021503">
    <property type="entry name" value="DUF3110"/>
</dbReference>
<dbReference type="KEGG" id="vg:77946397"/>
<accession>A0A879R1X8</accession>
<keyword evidence="2" id="KW-1185">Reference proteome</keyword>
<dbReference type="EMBL" id="MW015081">
    <property type="protein sequence ID" value="QPX48192.1"/>
    <property type="molecule type" value="Genomic_DNA"/>
</dbReference>
<reference evidence="1" key="1">
    <citation type="submission" date="2020-09" db="EMBL/GenBank/DDBJ databases">
        <authorList>
            <person name="Zhang D."/>
            <person name="Hatherill J.R."/>
            <person name="Ramirez J.F."/>
            <person name="Edinger B."/>
            <person name="Balarin R."/>
            <person name="Sullivan A."/>
            <person name="Humpal K.M."/>
            <person name="Guseva A."/>
            <person name="Butela K.A."/>
            <person name="Garlena R.A."/>
            <person name="Russell D.A."/>
            <person name="Pope W.H."/>
            <person name="Jacobs-Sera D."/>
            <person name="Hatfull G.F."/>
        </authorList>
    </citation>
    <scope>NUCLEOTIDE SEQUENCE</scope>
</reference>
<organism evidence="1 2">
    <name type="scientific">Synechococcus phage S-SRM01</name>
    <dbReference type="NCBI Taxonomy" id="2781608"/>
    <lineage>
        <taxon>Viruses</taxon>
        <taxon>Duplodnaviria</taxon>
        <taxon>Heunggongvirae</taxon>
        <taxon>Uroviricota</taxon>
        <taxon>Caudoviricetes</taxon>
        <taxon>Pantevenvirales</taxon>
        <taxon>Kyanoviridae</taxon>
        <taxon>Serangoonvirus</taxon>
        <taxon>Serangoonvirus essarone</taxon>
    </lineage>
</organism>
<name>A0A879R1X8_9CAUD</name>